<evidence type="ECO:0000313" key="2">
    <source>
        <dbReference type="Proteomes" id="UP001454036"/>
    </source>
</evidence>
<comment type="caution">
    <text evidence="1">The sequence shown here is derived from an EMBL/GenBank/DDBJ whole genome shotgun (WGS) entry which is preliminary data.</text>
</comment>
<dbReference type="EMBL" id="BAABME010000247">
    <property type="protein sequence ID" value="GAA0141083.1"/>
    <property type="molecule type" value="Genomic_DNA"/>
</dbReference>
<sequence>MDWRNPIIKYLTDGKLPSDCLEAKKVRNRSFKYQMYQGELYRKSWDGPLLTCVSTEDVPKLLAEIHEGCCGSHIGARSLTIKITRAGYY</sequence>
<organism evidence="1 2">
    <name type="scientific">Lithospermum erythrorhizon</name>
    <name type="common">Purple gromwell</name>
    <name type="synonym">Lithospermum officinale var. erythrorhizon</name>
    <dbReference type="NCBI Taxonomy" id="34254"/>
    <lineage>
        <taxon>Eukaryota</taxon>
        <taxon>Viridiplantae</taxon>
        <taxon>Streptophyta</taxon>
        <taxon>Embryophyta</taxon>
        <taxon>Tracheophyta</taxon>
        <taxon>Spermatophyta</taxon>
        <taxon>Magnoliopsida</taxon>
        <taxon>eudicotyledons</taxon>
        <taxon>Gunneridae</taxon>
        <taxon>Pentapetalae</taxon>
        <taxon>asterids</taxon>
        <taxon>lamiids</taxon>
        <taxon>Boraginales</taxon>
        <taxon>Boraginaceae</taxon>
        <taxon>Boraginoideae</taxon>
        <taxon>Lithospermeae</taxon>
        <taxon>Lithospermum</taxon>
    </lineage>
</organism>
<dbReference type="PANTHER" id="PTHR48475:SF2">
    <property type="entry name" value="RIBONUCLEASE H"/>
    <property type="match status" value="1"/>
</dbReference>
<proteinExistence type="predicted"/>
<gene>
    <name evidence="1" type="ORF">LIER_02308</name>
</gene>
<keyword evidence="2" id="KW-1185">Reference proteome</keyword>
<dbReference type="PANTHER" id="PTHR48475">
    <property type="entry name" value="RIBONUCLEASE H"/>
    <property type="match status" value="1"/>
</dbReference>
<evidence type="ECO:0000313" key="1">
    <source>
        <dbReference type="EMBL" id="GAA0141083.1"/>
    </source>
</evidence>
<name>A0AAV3NQ24_LITER</name>
<accession>A0AAV3NQ24</accession>
<dbReference type="Gene3D" id="1.10.340.70">
    <property type="match status" value="1"/>
</dbReference>
<dbReference type="AlphaFoldDB" id="A0AAV3NQ24"/>
<reference evidence="1 2" key="1">
    <citation type="submission" date="2024-01" db="EMBL/GenBank/DDBJ databases">
        <title>The complete chloroplast genome sequence of Lithospermum erythrorhizon: insights into the phylogenetic relationship among Boraginaceae species and the maternal lineages of purple gromwells.</title>
        <authorList>
            <person name="Okada T."/>
            <person name="Watanabe K."/>
        </authorList>
    </citation>
    <scope>NUCLEOTIDE SEQUENCE [LARGE SCALE GENOMIC DNA]</scope>
</reference>
<dbReference type="Proteomes" id="UP001454036">
    <property type="component" value="Unassembled WGS sequence"/>
</dbReference>
<evidence type="ECO:0008006" key="3">
    <source>
        <dbReference type="Google" id="ProtNLM"/>
    </source>
</evidence>
<protein>
    <recommendedName>
        <fullName evidence="3">Integrase zinc-binding domain-containing protein</fullName>
    </recommendedName>
</protein>